<gene>
    <name evidence="1" type="ORF">SAMN04489747_1050</name>
</gene>
<dbReference type="RefSeq" id="WP_090591282.1">
    <property type="nucleotide sequence ID" value="NZ_LT629688.1"/>
</dbReference>
<dbReference type="Gene3D" id="1.20.120.450">
    <property type="entry name" value="dinb family like domain"/>
    <property type="match status" value="1"/>
</dbReference>
<dbReference type="EMBL" id="LT629688">
    <property type="protein sequence ID" value="SDD48829.1"/>
    <property type="molecule type" value="Genomic_DNA"/>
</dbReference>
<proteinExistence type="predicted"/>
<keyword evidence="2" id="KW-1185">Reference proteome</keyword>
<dbReference type="Pfam" id="PF04978">
    <property type="entry name" value="MST"/>
    <property type="match status" value="1"/>
</dbReference>
<dbReference type="STRING" id="675864.SAMN04489747_1050"/>
<dbReference type="InterPro" id="IPR034660">
    <property type="entry name" value="DinB/YfiT-like"/>
</dbReference>
<reference evidence="1 2" key="1">
    <citation type="submission" date="2016-10" db="EMBL/GenBank/DDBJ databases">
        <authorList>
            <person name="de Groot N.N."/>
        </authorList>
    </citation>
    <scope>NUCLEOTIDE SEQUENCE [LARGE SCALE GENOMIC DNA]</scope>
    <source>
        <strain evidence="1 2">MON 2.2</strain>
    </source>
</reference>
<evidence type="ECO:0000313" key="2">
    <source>
        <dbReference type="Proteomes" id="UP000198546"/>
    </source>
</evidence>
<dbReference type="AlphaFoldDB" id="A0A1G6V5C0"/>
<dbReference type="Proteomes" id="UP000198546">
    <property type="component" value="Chromosome i"/>
</dbReference>
<name>A0A1G6V5C0_9ACTN</name>
<dbReference type="OrthoDB" id="4548523at2"/>
<accession>A0A1G6V5C0</accession>
<sequence length="173" mass="19193">MNSNRALPDPVTTELLGWIRESTERLCRSSEGLTEEQVRIPVAPSGWTVAGLLGHVHDSTWFWLHHVLAGNPLAFSEEDVWDDHPDLSLGALQHRLRTDTARACSGVEHLPSGAVPAWWPEGAWGGYRQETVRGVLLHLLVDDTAHTGHLDIVREQLDGSVWDHALGGLRRPD</sequence>
<evidence type="ECO:0000313" key="1">
    <source>
        <dbReference type="EMBL" id="SDD48829.1"/>
    </source>
</evidence>
<dbReference type="InterPro" id="IPR007061">
    <property type="entry name" value="MST-like"/>
</dbReference>
<dbReference type="SUPFAM" id="SSF109854">
    <property type="entry name" value="DinB/YfiT-like putative metalloenzymes"/>
    <property type="match status" value="1"/>
</dbReference>
<protein>
    <submittedName>
        <fullName evidence="1">Uncharacterized damage-inducible protein DinB (Forms a four-helix bundle)</fullName>
    </submittedName>
</protein>
<organism evidence="1 2">
    <name type="scientific">Auraticoccus monumenti</name>
    <dbReference type="NCBI Taxonomy" id="675864"/>
    <lineage>
        <taxon>Bacteria</taxon>
        <taxon>Bacillati</taxon>
        <taxon>Actinomycetota</taxon>
        <taxon>Actinomycetes</taxon>
        <taxon>Propionibacteriales</taxon>
        <taxon>Propionibacteriaceae</taxon>
        <taxon>Auraticoccus</taxon>
    </lineage>
</organism>